<feature type="domain" description="Kinesin motor" evidence="16">
    <location>
        <begin position="223"/>
        <end position="547"/>
    </location>
</feature>
<keyword evidence="9" id="KW-0175">Coiled coil</keyword>
<keyword evidence="2" id="KW-0963">Cytoplasm</keyword>
<comment type="similarity">
    <text evidence="13">Belongs to the TRAFAC class myosin-kinesin ATPase superfamily. Kinesin family. KIN-13 subfamily.</text>
</comment>
<dbReference type="GO" id="GO:0005524">
    <property type="term" value="F:ATP binding"/>
    <property type="evidence" value="ECO:0007669"/>
    <property type="project" value="UniProtKB-UniRule"/>
</dbReference>
<evidence type="ECO:0000256" key="5">
    <source>
        <dbReference type="ARBA" id="ARBA00022741"/>
    </source>
</evidence>
<organism evidence="17 18">
    <name type="scientific">Trichinella pseudospiralis</name>
    <name type="common">Parasitic roundworm</name>
    <dbReference type="NCBI Taxonomy" id="6337"/>
    <lineage>
        <taxon>Eukaryota</taxon>
        <taxon>Metazoa</taxon>
        <taxon>Ecdysozoa</taxon>
        <taxon>Nematoda</taxon>
        <taxon>Enoplea</taxon>
        <taxon>Dorylaimia</taxon>
        <taxon>Trichinellida</taxon>
        <taxon>Trichinellidae</taxon>
        <taxon>Trichinella</taxon>
    </lineage>
</organism>
<evidence type="ECO:0000256" key="10">
    <source>
        <dbReference type="ARBA" id="ARBA00023175"/>
    </source>
</evidence>
<comment type="caution">
    <text evidence="17">The sequence shown here is derived from an EMBL/GenBank/DDBJ whole genome shotgun (WGS) entry which is preliminary data.</text>
</comment>
<dbReference type="GO" id="GO:0007018">
    <property type="term" value="P:microtubule-based movement"/>
    <property type="evidence" value="ECO:0007669"/>
    <property type="project" value="InterPro"/>
</dbReference>
<sequence length="702" mass="79959">LSPSMKIGEKVQIRHSNGRCCEAFLTEILQTQRLVAVNWMEGEELKGKKITFDSLSLFNPNLVIDEVESSSKETAPKPSSETKEVASEAREFLSIIPCSQRPLKMTGTSDFFQSKKEKTGNNLRRPSKKDLSRLEEAWHLGHVTNWLPRPLTQGWWASFRWAILEPKMEKPLSLKAEISSAKRQEPLRVHYNNKEFISMINEYRKQLPCQSLSVANFGTSNNRITVCVRVRPLNEREISKNQFNVVTVAKRDVIILHQPQMKVDTSKVLENQTFRFDYVFDEGSSNDLVYQYTAKPLTRTVFEKGFATCFAYGQTGTGKTYTMSGSVEGKHLNVNSGIYGKTVQDIFHLLNYEYYQLNLQISCCFFEIYGEKVNDLLNNKQLLKVFEDGKGEEVVVDNEEEVFKLLKKGSDLRSSGQTSMNRSSSRSHCIFQIILRDKKSNKVHGKFSLVDLAGNERGADNMSSDRLSRIESASINHSLFALKECIRAIGTKQGHIPFRGSKLTLVLRDSFVAENARTCMIAMVSPGNLSCEHTINTLHYANRVKEMVVEESEIMAEVNDQDLDDDIEKTYDVPISGMPDCLVMELQKNKVLWLIFNNNRADKVVDVVATPHEVNDERKTYSLSALQTKLIEKHQLCLENMKSWTPCLQDLYSAEKTTKYDFTMYAGAVSALLKNHIKVVQQLQQAADEYLQFQMQNVDGDI</sequence>
<dbReference type="PANTHER" id="PTHR47971:SF8">
    <property type="entry name" value="KINESIN-LIKE PROTEIN"/>
    <property type="match status" value="1"/>
</dbReference>
<gene>
    <name evidence="17" type="primary">KIF2A</name>
    <name evidence="17" type="ORF">T4C_13638</name>
</gene>
<evidence type="ECO:0000256" key="1">
    <source>
        <dbReference type="ARBA" id="ARBA00004647"/>
    </source>
</evidence>
<dbReference type="InterPro" id="IPR036961">
    <property type="entry name" value="Kinesin_motor_dom_sf"/>
</dbReference>
<dbReference type="SUPFAM" id="SSF52540">
    <property type="entry name" value="P-loop containing nucleoside triphosphate hydrolases"/>
    <property type="match status" value="1"/>
</dbReference>
<dbReference type="PANTHER" id="PTHR47971">
    <property type="entry name" value="KINESIN-RELATED PROTEIN 6"/>
    <property type="match status" value="1"/>
</dbReference>
<dbReference type="Pfam" id="PF22923">
    <property type="entry name" value="KIF2A-like_1st"/>
    <property type="match status" value="1"/>
</dbReference>
<feature type="binding site" evidence="14">
    <location>
        <begin position="313"/>
        <end position="320"/>
    </location>
    <ligand>
        <name>ATP</name>
        <dbReference type="ChEBI" id="CHEBI:30616"/>
    </ligand>
</feature>
<proteinExistence type="inferred from homology"/>
<feature type="non-terminal residue" evidence="17">
    <location>
        <position position="1"/>
    </location>
</feature>
<dbReference type="PROSITE" id="PS00411">
    <property type="entry name" value="KINESIN_MOTOR_1"/>
    <property type="match status" value="1"/>
</dbReference>
<dbReference type="FunFam" id="3.40.850.10:FF:000012">
    <property type="entry name" value="Kinesin-like protein"/>
    <property type="match status" value="1"/>
</dbReference>
<dbReference type="CDD" id="cd01367">
    <property type="entry name" value="KISc_KIF2_like"/>
    <property type="match status" value="1"/>
</dbReference>
<comment type="subcellular location">
    <subcellularLocation>
        <location evidence="1">Cytoplasm</location>
        <location evidence="1">Cytoskeleton</location>
        <location evidence="1">Spindle pole</location>
    </subcellularLocation>
</comment>
<dbReference type="GO" id="GO:0008017">
    <property type="term" value="F:microtubule binding"/>
    <property type="evidence" value="ECO:0007669"/>
    <property type="project" value="InterPro"/>
</dbReference>
<dbReference type="GO" id="GO:0007059">
    <property type="term" value="P:chromosome segregation"/>
    <property type="evidence" value="ECO:0007669"/>
    <property type="project" value="UniProtKB-KW"/>
</dbReference>
<evidence type="ECO:0000313" key="17">
    <source>
        <dbReference type="EMBL" id="KRZ35770.1"/>
    </source>
</evidence>
<evidence type="ECO:0000256" key="14">
    <source>
        <dbReference type="PROSITE-ProRule" id="PRU00283"/>
    </source>
</evidence>
<dbReference type="Proteomes" id="UP000054826">
    <property type="component" value="Unassembled WGS sequence"/>
</dbReference>
<dbReference type="GO" id="GO:0003777">
    <property type="term" value="F:microtubule motor activity"/>
    <property type="evidence" value="ECO:0007669"/>
    <property type="project" value="InterPro"/>
</dbReference>
<keyword evidence="5 14" id="KW-0547">Nucleotide-binding</keyword>
<dbReference type="GO" id="GO:0000922">
    <property type="term" value="C:spindle pole"/>
    <property type="evidence" value="ECO:0007669"/>
    <property type="project" value="UniProtKB-SubCell"/>
</dbReference>
<dbReference type="Gene3D" id="3.40.850.10">
    <property type="entry name" value="Kinesin motor domain"/>
    <property type="match status" value="1"/>
</dbReference>
<evidence type="ECO:0000256" key="4">
    <source>
        <dbReference type="ARBA" id="ARBA00022701"/>
    </source>
</evidence>
<evidence type="ECO:0000256" key="2">
    <source>
        <dbReference type="ARBA" id="ARBA00022490"/>
    </source>
</evidence>
<keyword evidence="10 14" id="KW-0505">Motor protein</keyword>
<dbReference type="InterPro" id="IPR027640">
    <property type="entry name" value="Kinesin-like_fam"/>
</dbReference>
<reference evidence="17 18" key="1">
    <citation type="submission" date="2015-01" db="EMBL/GenBank/DDBJ databases">
        <title>Evolution of Trichinella species and genotypes.</title>
        <authorList>
            <person name="Korhonen P.K."/>
            <person name="Edoardo P."/>
            <person name="Giuseppe L.R."/>
            <person name="Gasser R.B."/>
        </authorList>
    </citation>
    <scope>NUCLEOTIDE SEQUENCE [LARGE SCALE GENOMIC DNA]</scope>
    <source>
        <strain evidence="17">ISS176</strain>
    </source>
</reference>
<dbReference type="AlphaFoldDB" id="A0A0V1JLF6"/>
<evidence type="ECO:0000256" key="8">
    <source>
        <dbReference type="ARBA" id="ARBA00022840"/>
    </source>
</evidence>
<evidence type="ECO:0000256" key="11">
    <source>
        <dbReference type="ARBA" id="ARBA00023212"/>
    </source>
</evidence>
<protein>
    <recommendedName>
        <fullName evidence="15">Kinesin-like protein</fullName>
    </recommendedName>
</protein>
<evidence type="ECO:0000259" key="16">
    <source>
        <dbReference type="PROSITE" id="PS50067"/>
    </source>
</evidence>
<dbReference type="InterPro" id="IPR054473">
    <property type="entry name" value="KIF2A-like_N"/>
</dbReference>
<dbReference type="EMBL" id="JYDV01000084">
    <property type="protein sequence ID" value="KRZ35770.1"/>
    <property type="molecule type" value="Genomic_DNA"/>
</dbReference>
<dbReference type="Pfam" id="PF00225">
    <property type="entry name" value="Kinesin"/>
    <property type="match status" value="1"/>
</dbReference>
<evidence type="ECO:0000256" key="3">
    <source>
        <dbReference type="ARBA" id="ARBA00022618"/>
    </source>
</evidence>
<dbReference type="GO" id="GO:0051301">
    <property type="term" value="P:cell division"/>
    <property type="evidence" value="ECO:0007669"/>
    <property type="project" value="UniProtKB-KW"/>
</dbReference>
<keyword evidence="4 15" id="KW-0493">Microtubule</keyword>
<keyword evidence="3" id="KW-0132">Cell division</keyword>
<evidence type="ECO:0000256" key="12">
    <source>
        <dbReference type="ARBA" id="ARBA00023306"/>
    </source>
</evidence>
<accession>A0A0V1JLF6</accession>
<keyword evidence="8 14" id="KW-0067">ATP-binding</keyword>
<keyword evidence="12" id="KW-0131">Cell cycle</keyword>
<evidence type="ECO:0000256" key="9">
    <source>
        <dbReference type="ARBA" id="ARBA00023054"/>
    </source>
</evidence>
<dbReference type="PRINTS" id="PR00380">
    <property type="entry name" value="KINESINHEAVY"/>
</dbReference>
<keyword evidence="11" id="KW-0206">Cytoskeleton</keyword>
<evidence type="ECO:0000256" key="7">
    <source>
        <dbReference type="ARBA" id="ARBA00022829"/>
    </source>
</evidence>
<dbReference type="GO" id="GO:0007019">
    <property type="term" value="P:microtubule depolymerization"/>
    <property type="evidence" value="ECO:0007669"/>
    <property type="project" value="TreeGrafter"/>
</dbReference>
<keyword evidence="7" id="KW-0159">Chromosome partition</keyword>
<dbReference type="InterPro" id="IPR001752">
    <property type="entry name" value="Kinesin_motor_dom"/>
</dbReference>
<evidence type="ECO:0000313" key="18">
    <source>
        <dbReference type="Proteomes" id="UP000054826"/>
    </source>
</evidence>
<evidence type="ECO:0000256" key="13">
    <source>
        <dbReference type="ARBA" id="ARBA00061030"/>
    </source>
</evidence>
<dbReference type="InterPro" id="IPR027417">
    <property type="entry name" value="P-loop_NTPase"/>
</dbReference>
<dbReference type="SMART" id="SM00129">
    <property type="entry name" value="KISc"/>
    <property type="match status" value="1"/>
</dbReference>
<dbReference type="PROSITE" id="PS50067">
    <property type="entry name" value="KINESIN_MOTOR_2"/>
    <property type="match status" value="1"/>
</dbReference>
<evidence type="ECO:0000256" key="6">
    <source>
        <dbReference type="ARBA" id="ARBA00022776"/>
    </source>
</evidence>
<name>A0A0V1JLF6_TRIPS</name>
<dbReference type="InterPro" id="IPR019821">
    <property type="entry name" value="Kinesin_motor_CS"/>
</dbReference>
<dbReference type="GO" id="GO:0005828">
    <property type="term" value="C:kinetochore microtubule"/>
    <property type="evidence" value="ECO:0007669"/>
    <property type="project" value="UniProtKB-ARBA"/>
</dbReference>
<keyword evidence="6" id="KW-0498">Mitosis</keyword>
<evidence type="ECO:0000256" key="15">
    <source>
        <dbReference type="RuleBase" id="RU000394"/>
    </source>
</evidence>